<evidence type="ECO:0000313" key="2">
    <source>
        <dbReference type="Proteomes" id="UP000308886"/>
    </source>
</evidence>
<comment type="caution">
    <text evidence="1">The sequence shown here is derived from an EMBL/GenBank/DDBJ whole genome shotgun (WGS) entry which is preliminary data.</text>
</comment>
<sequence length="274" mass="31299">MIFTLSCTGNTRWAADLLAQMTNDKVVSIPDAVNGDCTYRIRAGERIGFCLPVHGWRLQPLVRDFIDKMSFVTHADEDSLHKGTLSPYCYFLITCGDSCGEYGEQLEAALEVKGLKVRSCCSIIMPESYVGLPFMDVDTDIREAEKKMNARSKVLEFADIIAENRSVRMPLHRGALPRFYSRVLGKFFYRFLITDKRFKVNAGKCIGCGKCRNHCPVGNMAMTDGRPEWLHTGKCMTCMACYHYCPEKAISFWKFTKSKGQYYFDHNKRREGKH</sequence>
<proteinExistence type="predicted"/>
<reference evidence="1" key="1">
    <citation type="submission" date="2019-04" db="EMBL/GenBank/DDBJ databases">
        <title>Microbes associate with the intestines of laboratory mice.</title>
        <authorList>
            <person name="Navarre W."/>
            <person name="Wong E."/>
            <person name="Huang K."/>
            <person name="Tropini C."/>
            <person name="Ng K."/>
            <person name="Yu B."/>
        </authorList>
    </citation>
    <scope>NUCLEOTIDE SEQUENCE</scope>
    <source>
        <strain evidence="1">NM73_A23</strain>
    </source>
</reference>
<name>A0AC61QQA0_9BACT</name>
<keyword evidence="2" id="KW-1185">Reference proteome</keyword>
<organism evidence="1 2">
    <name type="scientific">Palleniella muris</name>
    <dbReference type="NCBI Taxonomy" id="3038145"/>
    <lineage>
        <taxon>Bacteria</taxon>
        <taxon>Pseudomonadati</taxon>
        <taxon>Bacteroidota</taxon>
        <taxon>Bacteroidia</taxon>
        <taxon>Bacteroidales</taxon>
        <taxon>Prevotellaceae</taxon>
        <taxon>Palleniella</taxon>
    </lineage>
</organism>
<dbReference type="Proteomes" id="UP000308886">
    <property type="component" value="Unassembled WGS sequence"/>
</dbReference>
<evidence type="ECO:0000313" key="1">
    <source>
        <dbReference type="EMBL" id="TGX82246.1"/>
    </source>
</evidence>
<dbReference type="EMBL" id="SRZC01000011">
    <property type="protein sequence ID" value="TGX82246.1"/>
    <property type="molecule type" value="Genomic_DNA"/>
</dbReference>
<protein>
    <submittedName>
        <fullName evidence="1">4Fe-4S dicluster domain-containing protein</fullName>
    </submittedName>
</protein>
<accession>A0AC61QQA0</accession>
<gene>
    <name evidence="1" type="ORF">E5358_08055</name>
</gene>